<name>A0A7C9HS24_9DEIO</name>
<dbReference type="EMBL" id="WQLB01000012">
    <property type="protein sequence ID" value="MVN87207.1"/>
    <property type="molecule type" value="Genomic_DNA"/>
</dbReference>
<keyword evidence="1" id="KW-0732">Signal</keyword>
<dbReference type="Proteomes" id="UP000483286">
    <property type="component" value="Unassembled WGS sequence"/>
</dbReference>
<protein>
    <submittedName>
        <fullName evidence="2">Uncharacterized protein</fullName>
    </submittedName>
</protein>
<comment type="caution">
    <text evidence="2">The sequence shown here is derived from an EMBL/GenBank/DDBJ whole genome shotgun (WGS) entry which is preliminary data.</text>
</comment>
<feature type="signal peptide" evidence="1">
    <location>
        <begin position="1"/>
        <end position="19"/>
    </location>
</feature>
<feature type="chain" id="PRO_5028806872" evidence="1">
    <location>
        <begin position="20"/>
        <end position="238"/>
    </location>
</feature>
<reference evidence="2 3" key="1">
    <citation type="submission" date="2019-12" db="EMBL/GenBank/DDBJ databases">
        <title>Deinococcus sp. HMF7620 Genome sequencing and assembly.</title>
        <authorList>
            <person name="Kang H."/>
            <person name="Kim H."/>
            <person name="Joh K."/>
        </authorList>
    </citation>
    <scope>NUCLEOTIDE SEQUENCE [LARGE SCALE GENOMIC DNA]</scope>
    <source>
        <strain evidence="2 3">HMF7620</strain>
    </source>
</reference>
<sequence>MVRASLAVAVLLTLTGAGAITVPPVTSPRLPATGSSVPALVPSGWVIEQRLSAEFNGDRLPDTLLVLHMNSPRNVLPEPQDFALGAWPLNNNPRLLMAAFGQRGGGSRLAFQSRVIPRCEVATMDDPLAGLTLRPGGFTLRLTELFSAGLWTESSVQFTVRFQDGCFRVIGYDRTTQARSSGLYDALSVNFLTGQQKVMTGCWSADTNAPRQERWSAYPGARRVYIQAMAGGLRFLRD</sequence>
<dbReference type="RefSeq" id="WP_157459259.1">
    <property type="nucleotide sequence ID" value="NZ_WQLB01000012.1"/>
</dbReference>
<evidence type="ECO:0000313" key="2">
    <source>
        <dbReference type="EMBL" id="MVN87207.1"/>
    </source>
</evidence>
<accession>A0A7C9HS24</accession>
<evidence type="ECO:0000256" key="1">
    <source>
        <dbReference type="SAM" id="SignalP"/>
    </source>
</evidence>
<evidence type="ECO:0000313" key="3">
    <source>
        <dbReference type="Proteomes" id="UP000483286"/>
    </source>
</evidence>
<dbReference type="AlphaFoldDB" id="A0A7C9HS24"/>
<keyword evidence="3" id="KW-1185">Reference proteome</keyword>
<organism evidence="2 3">
    <name type="scientific">Deinococcus arboris</name>
    <dbReference type="NCBI Taxonomy" id="2682977"/>
    <lineage>
        <taxon>Bacteria</taxon>
        <taxon>Thermotogati</taxon>
        <taxon>Deinococcota</taxon>
        <taxon>Deinococci</taxon>
        <taxon>Deinococcales</taxon>
        <taxon>Deinococcaceae</taxon>
        <taxon>Deinococcus</taxon>
    </lineage>
</organism>
<proteinExistence type="predicted"/>
<gene>
    <name evidence="2" type="ORF">GO986_10540</name>
</gene>